<organism evidence="1 2">
    <name type="scientific">Caerostris darwini</name>
    <dbReference type="NCBI Taxonomy" id="1538125"/>
    <lineage>
        <taxon>Eukaryota</taxon>
        <taxon>Metazoa</taxon>
        <taxon>Ecdysozoa</taxon>
        <taxon>Arthropoda</taxon>
        <taxon>Chelicerata</taxon>
        <taxon>Arachnida</taxon>
        <taxon>Araneae</taxon>
        <taxon>Araneomorphae</taxon>
        <taxon>Entelegynae</taxon>
        <taxon>Araneoidea</taxon>
        <taxon>Araneidae</taxon>
        <taxon>Caerostris</taxon>
    </lineage>
</organism>
<evidence type="ECO:0000313" key="2">
    <source>
        <dbReference type="Proteomes" id="UP001054837"/>
    </source>
</evidence>
<dbReference type="Proteomes" id="UP001054837">
    <property type="component" value="Unassembled WGS sequence"/>
</dbReference>
<dbReference type="EMBL" id="BPLQ01001345">
    <property type="protein sequence ID" value="GIX80976.1"/>
    <property type="molecule type" value="Genomic_DNA"/>
</dbReference>
<protein>
    <submittedName>
        <fullName evidence="1">Uncharacterized protein</fullName>
    </submittedName>
</protein>
<gene>
    <name evidence="1" type="ORF">CDAR_101031</name>
</gene>
<name>A0AAV4NAM5_9ARAC</name>
<proteinExistence type="predicted"/>
<keyword evidence="2" id="KW-1185">Reference proteome</keyword>
<comment type="caution">
    <text evidence="1">The sequence shown here is derived from an EMBL/GenBank/DDBJ whole genome shotgun (WGS) entry which is preliminary data.</text>
</comment>
<accession>A0AAV4NAM5</accession>
<dbReference type="AlphaFoldDB" id="A0AAV4NAM5"/>
<sequence length="105" mass="11936">MPGLQSIAIPFWERSTRNLQDQTIRFHAYFNIIKAYLNTIVYIGSNHYSLRLDNAWFTKVWFIRSGAIGCKPKRPQTSLYAYVKTILNLNVHPPPGSIEPGGALA</sequence>
<evidence type="ECO:0000313" key="1">
    <source>
        <dbReference type="EMBL" id="GIX80976.1"/>
    </source>
</evidence>
<reference evidence="1 2" key="1">
    <citation type="submission" date="2021-06" db="EMBL/GenBank/DDBJ databases">
        <title>Caerostris darwini draft genome.</title>
        <authorList>
            <person name="Kono N."/>
            <person name="Arakawa K."/>
        </authorList>
    </citation>
    <scope>NUCLEOTIDE SEQUENCE [LARGE SCALE GENOMIC DNA]</scope>
</reference>